<sequence length="596" mass="66306">MPFGAQLMPEDGVRFRLFAPGAETVRLRLENAGDDLPMQRSKEGWFERVEPTAEAGSRYRFVLEDGTAVADPASRFQPDDVHGPSQVIDPLAFAWADGGWQGRPWSQSVLYELHIGTFTPEGTFAAAAEKLTLLAEIGITAIEIMCLADFAGNRNWGYDAVLLYAPDSTYGHPNDLKHLIDVAHRHGIQVILDVVYNHFGPEGNDLPKYFPQLLTKDHCTPWGDALNFDEDNAGDCARQVRELIIQNALYWVEEFHVDGLRLDATHAIVDTSKVHVLDELASRVHEFGAAHQPPRQIHLIREDEQNVAPKLLRNEKGHCEKFTAQWNHDMSHLLGAAMRQDFSGAQEDEETTKQAESVAEGFIIAVEERGESGDVRCHVPPTAFVSFVQTHDLIGNRIGAERIHALAPPAAVRAVMSLLLLTPQIPMIFMGDEFGATTPFPYFCDFGGDLGKAVSRGRREFLAQLHNADEAALKNAPDPQQESTFLSAKLDWAQREESTWPDWYRRILAVRQEHVSPSLESLHQRCGEFRVLRAGAFQIGWDLDGKRLEVSANLRPDATDGFDAGGETIWLEGQSSVPGSLDAFSVRWSVTSSTRS</sequence>
<dbReference type="NCBIfam" id="TIGR02402">
    <property type="entry name" value="trehalose_TreZ"/>
    <property type="match status" value="1"/>
</dbReference>
<evidence type="ECO:0000256" key="7">
    <source>
        <dbReference type="ARBA" id="ARBA00022801"/>
    </source>
</evidence>
<dbReference type="PANTHER" id="PTHR43651">
    <property type="entry name" value="1,4-ALPHA-GLUCAN-BRANCHING ENZYME"/>
    <property type="match status" value="1"/>
</dbReference>
<dbReference type="Gene3D" id="3.20.20.80">
    <property type="entry name" value="Glycosidases"/>
    <property type="match status" value="1"/>
</dbReference>
<proteinExistence type="inferred from homology"/>
<dbReference type="SUPFAM" id="SSF51445">
    <property type="entry name" value="(Trans)glycosidases"/>
    <property type="match status" value="1"/>
</dbReference>
<dbReference type="CDD" id="cd11325">
    <property type="entry name" value="AmyAc_GTHase"/>
    <property type="match status" value="1"/>
</dbReference>
<dbReference type="SUPFAM" id="SSF81296">
    <property type="entry name" value="E set domains"/>
    <property type="match status" value="1"/>
</dbReference>
<dbReference type="CDD" id="cd02853">
    <property type="entry name" value="E_set_MTHase_like_N"/>
    <property type="match status" value="1"/>
</dbReference>
<comment type="subcellular location">
    <subcellularLocation>
        <location evidence="1">Cytoplasm</location>
    </subcellularLocation>
</comment>
<organism evidence="16 17">
    <name type="scientific">Terriglobus aquaticus</name>
    <dbReference type="NCBI Taxonomy" id="940139"/>
    <lineage>
        <taxon>Bacteria</taxon>
        <taxon>Pseudomonadati</taxon>
        <taxon>Acidobacteriota</taxon>
        <taxon>Terriglobia</taxon>
        <taxon>Terriglobales</taxon>
        <taxon>Acidobacteriaceae</taxon>
        <taxon>Terriglobus</taxon>
    </lineage>
</organism>
<dbReference type="Gene3D" id="2.60.40.10">
    <property type="entry name" value="Immunoglobulins"/>
    <property type="match status" value="1"/>
</dbReference>
<dbReference type="PANTHER" id="PTHR43651:SF11">
    <property type="entry name" value="MALTO-OLIGOSYLTREHALOSE TREHALOHYDROLASE"/>
    <property type="match status" value="1"/>
</dbReference>
<keyword evidence="6" id="KW-0963">Cytoplasm</keyword>
<dbReference type="SMART" id="SM00642">
    <property type="entry name" value="Aamy"/>
    <property type="match status" value="1"/>
</dbReference>
<name>A0ABW9KNQ9_9BACT</name>
<dbReference type="InterPro" id="IPR017853">
    <property type="entry name" value="GH"/>
</dbReference>
<evidence type="ECO:0000256" key="14">
    <source>
        <dbReference type="PIRNR" id="PIRNR006337"/>
    </source>
</evidence>
<evidence type="ECO:0000256" key="12">
    <source>
        <dbReference type="ARBA" id="ARBA00034013"/>
    </source>
</evidence>
<dbReference type="Proteomes" id="UP001634747">
    <property type="component" value="Unassembled WGS sequence"/>
</dbReference>
<dbReference type="InterPro" id="IPR044901">
    <property type="entry name" value="Trehalose_TreZ_E-set_sf"/>
</dbReference>
<reference evidence="16 17" key="1">
    <citation type="submission" date="2024-12" db="EMBL/GenBank/DDBJ databases">
        <authorList>
            <person name="Lee Y."/>
        </authorList>
    </citation>
    <scope>NUCLEOTIDE SEQUENCE [LARGE SCALE GENOMIC DNA]</scope>
    <source>
        <strain evidence="16 17">03SUJ4</strain>
    </source>
</reference>
<dbReference type="InterPro" id="IPR014756">
    <property type="entry name" value="Ig_E-set"/>
</dbReference>
<dbReference type="EC" id="3.2.1.141" evidence="4 13"/>
<dbReference type="InterPro" id="IPR012768">
    <property type="entry name" value="Trehalose_TreZ"/>
</dbReference>
<evidence type="ECO:0000256" key="11">
    <source>
        <dbReference type="ARBA" id="ARBA00033284"/>
    </source>
</evidence>
<dbReference type="RefSeq" id="WP_344688317.1">
    <property type="nucleotide sequence ID" value="NZ_BAABBH010000001.1"/>
</dbReference>
<comment type="caution">
    <text evidence="16">The sequence shown here is derived from an EMBL/GenBank/DDBJ whole genome shotgun (WGS) entry which is preliminary data.</text>
</comment>
<accession>A0ABW9KNQ9</accession>
<evidence type="ECO:0000313" key="17">
    <source>
        <dbReference type="Proteomes" id="UP001634747"/>
    </source>
</evidence>
<protein>
    <recommendedName>
        <fullName evidence="5 13">Malto-oligosyltrehalose trehalohydrolase</fullName>
        <shortName evidence="14">MTHase</shortName>
        <ecNumber evidence="4 13">3.2.1.141</ecNumber>
    </recommendedName>
    <alternativeName>
        <fullName evidence="11 14">4-alpha-D-((1-&gt;4)-alpha-D-glucano)trehalose trehalohydrolase</fullName>
    </alternativeName>
    <alternativeName>
        <fullName evidence="10 14">Maltooligosyl trehalose trehalohydrolase</fullName>
    </alternativeName>
</protein>
<comment type="pathway">
    <text evidence="2 14">Glycan biosynthesis; trehalose biosynthesis.</text>
</comment>
<evidence type="ECO:0000256" key="2">
    <source>
        <dbReference type="ARBA" id="ARBA00005199"/>
    </source>
</evidence>
<keyword evidence="17" id="KW-1185">Reference proteome</keyword>
<evidence type="ECO:0000256" key="3">
    <source>
        <dbReference type="ARBA" id="ARBA00008061"/>
    </source>
</evidence>
<keyword evidence="7 14" id="KW-0378">Hydrolase</keyword>
<dbReference type="Pfam" id="PF00128">
    <property type="entry name" value="Alpha-amylase"/>
    <property type="match status" value="2"/>
</dbReference>
<evidence type="ECO:0000259" key="15">
    <source>
        <dbReference type="SMART" id="SM00642"/>
    </source>
</evidence>
<keyword evidence="9 14" id="KW-0326">Glycosidase</keyword>
<gene>
    <name evidence="16" type="primary">treZ</name>
    <name evidence="16" type="ORF">ACK2TP_12425</name>
</gene>
<evidence type="ECO:0000256" key="5">
    <source>
        <dbReference type="ARBA" id="ARBA00015938"/>
    </source>
</evidence>
<evidence type="ECO:0000256" key="10">
    <source>
        <dbReference type="ARBA" id="ARBA00032057"/>
    </source>
</evidence>
<evidence type="ECO:0000256" key="8">
    <source>
        <dbReference type="ARBA" id="ARBA00023277"/>
    </source>
</evidence>
<comment type="similarity">
    <text evidence="3 14">Belongs to the glycosyl hydrolase 13 family.</text>
</comment>
<dbReference type="EMBL" id="JBJYXY010000001">
    <property type="protein sequence ID" value="MFN2976571.1"/>
    <property type="molecule type" value="Genomic_DNA"/>
</dbReference>
<dbReference type="InterPro" id="IPR004193">
    <property type="entry name" value="Glyco_hydro_13_N"/>
</dbReference>
<evidence type="ECO:0000256" key="13">
    <source>
        <dbReference type="NCBIfam" id="TIGR02402"/>
    </source>
</evidence>
<evidence type="ECO:0000256" key="4">
    <source>
        <dbReference type="ARBA" id="ARBA00012268"/>
    </source>
</evidence>
<dbReference type="PIRSF" id="PIRSF006337">
    <property type="entry name" value="Trehalose_TreZ"/>
    <property type="match status" value="1"/>
</dbReference>
<keyword evidence="8" id="KW-0119">Carbohydrate metabolism</keyword>
<evidence type="ECO:0000313" key="16">
    <source>
        <dbReference type="EMBL" id="MFN2976571.1"/>
    </source>
</evidence>
<dbReference type="InterPro" id="IPR013783">
    <property type="entry name" value="Ig-like_fold"/>
</dbReference>
<evidence type="ECO:0000256" key="6">
    <source>
        <dbReference type="ARBA" id="ARBA00022490"/>
    </source>
</evidence>
<evidence type="ECO:0000256" key="1">
    <source>
        <dbReference type="ARBA" id="ARBA00004496"/>
    </source>
</evidence>
<comment type="catalytic activity">
    <reaction evidence="12 14">
        <text>hydrolysis of (1-&gt;4)-alpha-D-glucosidic linkage in 4-alpha-D-[(1-&gt;4)-alpha-D-glucanosyl]n trehalose to yield trehalose and (1-&gt;4)-alpha-D-glucan.</text>
        <dbReference type="EC" id="3.2.1.141"/>
    </reaction>
</comment>
<dbReference type="Pfam" id="PF02922">
    <property type="entry name" value="CBM_48"/>
    <property type="match status" value="1"/>
</dbReference>
<feature type="domain" description="Glycosyl hydrolase family 13 catalytic" evidence="15">
    <location>
        <begin position="86"/>
        <end position="469"/>
    </location>
</feature>
<evidence type="ECO:0000256" key="9">
    <source>
        <dbReference type="ARBA" id="ARBA00023295"/>
    </source>
</evidence>
<dbReference type="GO" id="GO:0033942">
    <property type="term" value="F:4-alpha-D-(1-&gt;4)-alpha-D-glucanotrehalose trehalohydrolase activity"/>
    <property type="evidence" value="ECO:0007669"/>
    <property type="project" value="UniProtKB-EC"/>
</dbReference>
<dbReference type="InterPro" id="IPR006047">
    <property type="entry name" value="GH13_cat_dom"/>
</dbReference>
<dbReference type="Gene3D" id="1.10.10.760">
    <property type="entry name" value="E-set domains of sugar-utilizing enzymes"/>
    <property type="match status" value="1"/>
</dbReference>